<comment type="similarity">
    <text evidence="3">Belongs to the glycosyl hydrolase 5 (cellulase A) family.</text>
</comment>
<dbReference type="GO" id="GO:0009251">
    <property type="term" value="P:glucan catabolic process"/>
    <property type="evidence" value="ECO:0007669"/>
    <property type="project" value="TreeGrafter"/>
</dbReference>
<dbReference type="AlphaFoldDB" id="A0A7Y4KH65"/>
<dbReference type="GO" id="GO:0004553">
    <property type="term" value="F:hydrolase activity, hydrolyzing O-glycosyl compounds"/>
    <property type="evidence" value="ECO:0007669"/>
    <property type="project" value="InterPro"/>
</dbReference>
<organism evidence="5 6">
    <name type="scientific">Corallococcus exercitus</name>
    <dbReference type="NCBI Taxonomy" id="2316736"/>
    <lineage>
        <taxon>Bacteria</taxon>
        <taxon>Pseudomonadati</taxon>
        <taxon>Myxococcota</taxon>
        <taxon>Myxococcia</taxon>
        <taxon>Myxococcales</taxon>
        <taxon>Cystobacterineae</taxon>
        <taxon>Myxococcaceae</taxon>
        <taxon>Corallococcus</taxon>
    </lineage>
</organism>
<dbReference type="Pfam" id="PF00150">
    <property type="entry name" value="Cellulase"/>
    <property type="match status" value="1"/>
</dbReference>
<evidence type="ECO:0000313" key="5">
    <source>
        <dbReference type="EMBL" id="NOK33737.1"/>
    </source>
</evidence>
<gene>
    <name evidence="5" type="ORF">HMI49_11060</name>
</gene>
<evidence type="ECO:0000256" key="2">
    <source>
        <dbReference type="ARBA" id="ARBA00023295"/>
    </source>
</evidence>
<sequence>MFRPLKWSLLLACGLTACGGPEMDTPELEVADVAQAATATPNPTGRFYIVGKDIVDPSGNKFYPVGANLDGWDFFQRDTENRADAAVKWGWNLVRINGAQLAHPEYSTFGLVSGDTSKPNFDKIDRIVQAFTAKKIVVMLEFHDKVWSGGKTDATKLAQTRDAWAALAQKYKNNTYVWFNLLNEPLWGEAVTDYLSVLGTLRAAVRNTGAENVVVIDGGVAGQEWNRWGVPGNLIPTYGPQLSDGKCNTLFSIHVYNAWAEAGGSSPHTAEFVAYVKSVQSRNLALIVGETGWNKTDADVPRLKAGSMVAFNNAPTYGVGIVAWHGNPNWDDTFFLTTSGQFHAVDNWTTPTNLTDFGKALWNLSKKKPALGAFTGDYRNSHCGSAN</sequence>
<dbReference type="RefSeq" id="WP_171434541.1">
    <property type="nucleotide sequence ID" value="NZ_JABFJV010000046.1"/>
</dbReference>
<dbReference type="InterPro" id="IPR018087">
    <property type="entry name" value="Glyco_hydro_5_CS"/>
</dbReference>
<keyword evidence="2 3" id="KW-0326">Glycosidase</keyword>
<protein>
    <submittedName>
        <fullName evidence="5">Cellulase family glycosylhydrolase</fullName>
    </submittedName>
</protein>
<comment type="caution">
    <text evidence="5">The sequence shown here is derived from an EMBL/GenBank/DDBJ whole genome shotgun (WGS) entry which is preliminary data.</text>
</comment>
<reference evidence="5 6" key="1">
    <citation type="submission" date="2020-05" db="EMBL/GenBank/DDBJ databases">
        <authorList>
            <person name="Whitworth D."/>
        </authorList>
    </citation>
    <scope>NUCLEOTIDE SEQUENCE [LARGE SCALE GENOMIC DNA]</scope>
    <source>
        <strain evidence="5 6">AB043B</strain>
    </source>
</reference>
<dbReference type="PANTHER" id="PTHR34142:SF1">
    <property type="entry name" value="GLYCOSIDE HYDROLASE FAMILY 5 DOMAIN-CONTAINING PROTEIN"/>
    <property type="match status" value="1"/>
</dbReference>
<keyword evidence="1 3" id="KW-0378">Hydrolase</keyword>
<dbReference type="PANTHER" id="PTHR34142">
    <property type="entry name" value="ENDO-BETA-1,4-GLUCANASE A"/>
    <property type="match status" value="1"/>
</dbReference>
<feature type="domain" description="Glycoside hydrolase family 5" evidence="4">
    <location>
        <begin position="57"/>
        <end position="328"/>
    </location>
</feature>
<evidence type="ECO:0000256" key="3">
    <source>
        <dbReference type="RuleBase" id="RU361153"/>
    </source>
</evidence>
<keyword evidence="6" id="KW-1185">Reference proteome</keyword>
<dbReference type="InterPro" id="IPR001547">
    <property type="entry name" value="Glyco_hydro_5"/>
</dbReference>
<dbReference type="PROSITE" id="PS51257">
    <property type="entry name" value="PROKAR_LIPOPROTEIN"/>
    <property type="match status" value="1"/>
</dbReference>
<dbReference type="InterPro" id="IPR017853">
    <property type="entry name" value="GH"/>
</dbReference>
<dbReference type="PROSITE" id="PS00659">
    <property type="entry name" value="GLYCOSYL_HYDROL_F5"/>
    <property type="match status" value="1"/>
</dbReference>
<evidence type="ECO:0000313" key="6">
    <source>
        <dbReference type="Proteomes" id="UP000563426"/>
    </source>
</evidence>
<proteinExistence type="inferred from homology"/>
<evidence type="ECO:0000256" key="1">
    <source>
        <dbReference type="ARBA" id="ARBA00022801"/>
    </source>
</evidence>
<dbReference type="Proteomes" id="UP000563426">
    <property type="component" value="Unassembled WGS sequence"/>
</dbReference>
<name>A0A7Y4KH65_9BACT</name>
<accession>A0A7Y4KH65</accession>
<dbReference type="EMBL" id="JABFJV010000046">
    <property type="protein sequence ID" value="NOK33737.1"/>
    <property type="molecule type" value="Genomic_DNA"/>
</dbReference>
<dbReference type="SUPFAM" id="SSF51445">
    <property type="entry name" value="(Trans)glycosidases"/>
    <property type="match status" value="1"/>
</dbReference>
<dbReference type="Gene3D" id="3.20.20.80">
    <property type="entry name" value="Glycosidases"/>
    <property type="match status" value="1"/>
</dbReference>
<evidence type="ECO:0000259" key="4">
    <source>
        <dbReference type="Pfam" id="PF00150"/>
    </source>
</evidence>